<evidence type="ECO:0000313" key="2">
    <source>
        <dbReference type="Proteomes" id="UP000190322"/>
    </source>
</evidence>
<evidence type="ECO:0000313" key="1">
    <source>
        <dbReference type="EMBL" id="OOR83168.1"/>
    </source>
</evidence>
<dbReference type="Proteomes" id="UP000190322">
    <property type="component" value="Unassembled WGS sequence"/>
</dbReference>
<organism evidence="1 2">
    <name type="scientific">Moraxella canis</name>
    <dbReference type="NCBI Taxonomy" id="90239"/>
    <lineage>
        <taxon>Bacteria</taxon>
        <taxon>Pseudomonadati</taxon>
        <taxon>Pseudomonadota</taxon>
        <taxon>Gammaproteobacteria</taxon>
        <taxon>Moraxellales</taxon>
        <taxon>Moraxellaceae</taxon>
        <taxon>Moraxella</taxon>
    </lineage>
</organism>
<gene>
    <name evidence="1" type="ORF">B0180_06215</name>
</gene>
<dbReference type="AlphaFoldDB" id="A0A1S9ZI72"/>
<comment type="caution">
    <text evidence="1">The sequence shown here is derived from an EMBL/GenBank/DDBJ whole genome shotgun (WGS) entry which is preliminary data.</text>
</comment>
<accession>A0A1S9ZI72</accession>
<protein>
    <submittedName>
        <fullName evidence="1">Uncharacterized protein</fullName>
    </submittedName>
</protein>
<proteinExistence type="predicted"/>
<dbReference type="RefSeq" id="WP_078256147.1">
    <property type="nucleotide sequence ID" value="NZ_MUXT01000008.1"/>
</dbReference>
<dbReference type="EMBL" id="MUXT01000008">
    <property type="protein sequence ID" value="OOR83168.1"/>
    <property type="molecule type" value="Genomic_DNA"/>
</dbReference>
<reference evidence="1 2" key="1">
    <citation type="submission" date="2017-02" db="EMBL/GenBank/DDBJ databases">
        <title>Draft genome sequence of Moraxella canis CCUG 8415A type strain.</title>
        <authorList>
            <person name="Engstrom-Jakobsson H."/>
            <person name="Salva-Serra F."/>
            <person name="Thorell K."/>
            <person name="Gonzales-Siles L."/>
            <person name="Karlsson R."/>
            <person name="Boulund F."/>
            <person name="Engstrand L."/>
            <person name="Moore E."/>
        </authorList>
    </citation>
    <scope>NUCLEOTIDE SEQUENCE [LARGE SCALE GENOMIC DNA]</scope>
    <source>
        <strain evidence="1 2">CCUG 8415A</strain>
    </source>
</reference>
<sequence>MKAEEAQSFIYNVYSLHGSTNYDAALDLAIQGFGKPGKLEDAQNYSYFLTYGYPAFGESGVNSLSPGWIDPGDADTGIQPGEERIWIDFLNENKIKSYAFAVIEVDSLDTIAPIAYDGQINIDNDYELAFIIKDITKLDSIFVETAYDSRPFASSNLLTGANTEGVTAGYGADDGNVLSVTIDDSTYSYSHDTGITVQGIDRSIYGQESKTALIKTQQGGFISINFESGDFTYYAKELYTDLELYEEKIAFSVVDNDGDVVFSEKIFKISRTGEASALKESDVISRTDLDSMGDTILGLETITSNQAAHNPQLKNQSLAVVDANVDNESPQAQDLALVYTDIDKDVLKIDYTI</sequence>
<name>A0A1S9ZI72_9GAMM</name>